<organism evidence="2 3">
    <name type="scientific">Listeria grayi FSL F6-1183</name>
    <dbReference type="NCBI Taxonomy" id="1265827"/>
    <lineage>
        <taxon>Bacteria</taxon>
        <taxon>Bacillati</taxon>
        <taxon>Bacillota</taxon>
        <taxon>Bacilli</taxon>
        <taxon>Bacillales</taxon>
        <taxon>Listeriaceae</taxon>
        <taxon>Listeria</taxon>
    </lineage>
</organism>
<feature type="transmembrane region" description="Helical" evidence="1">
    <location>
        <begin position="86"/>
        <end position="107"/>
    </location>
</feature>
<feature type="transmembrane region" description="Helical" evidence="1">
    <location>
        <begin position="113"/>
        <end position="131"/>
    </location>
</feature>
<name>A0A829R823_LISGR</name>
<comment type="caution">
    <text evidence="2">The sequence shown here is derived from an EMBL/GenBank/DDBJ whole genome shotgun (WGS) entry which is preliminary data.</text>
</comment>
<feature type="transmembrane region" description="Helical" evidence="1">
    <location>
        <begin position="162"/>
        <end position="187"/>
    </location>
</feature>
<proteinExistence type="predicted"/>
<dbReference type="RefSeq" id="WP_036105698.1">
    <property type="nucleotide sequence ID" value="NZ_AODG01000008.1"/>
</dbReference>
<dbReference type="AlphaFoldDB" id="A0A829R823"/>
<keyword evidence="1" id="KW-0472">Membrane</keyword>
<gene>
    <name evidence="2" type="ORF">LMUR_07259</name>
</gene>
<feature type="transmembrane region" description="Helical" evidence="1">
    <location>
        <begin position="208"/>
        <end position="228"/>
    </location>
</feature>
<reference evidence="2 3" key="1">
    <citation type="submission" date="2012-12" db="EMBL/GenBank/DDBJ databases">
        <title>Novel taxa of Listeriaceae from agricultural environments in the United States.</title>
        <authorList>
            <person name="den Bakker H.C."/>
            <person name="Allred A."/>
            <person name="Warchocki S."/>
            <person name="Wright E.M."/>
            <person name="Burrell A."/>
            <person name="Nightingale K.K."/>
            <person name="Kephart D."/>
            <person name="Wiedmann M."/>
        </authorList>
    </citation>
    <scope>NUCLEOTIDE SEQUENCE [LARGE SCALE GENOMIC DNA]</scope>
    <source>
        <strain evidence="2 3">FSL F6-1183</strain>
    </source>
</reference>
<keyword evidence="1" id="KW-0812">Transmembrane</keyword>
<feature type="transmembrane region" description="Helical" evidence="1">
    <location>
        <begin position="138"/>
        <end position="156"/>
    </location>
</feature>
<feature type="transmembrane region" description="Helical" evidence="1">
    <location>
        <begin position="562"/>
        <end position="584"/>
    </location>
</feature>
<dbReference type="Proteomes" id="UP000019251">
    <property type="component" value="Unassembled WGS sequence"/>
</dbReference>
<evidence type="ECO:0000313" key="2">
    <source>
        <dbReference type="EMBL" id="EUJ28340.1"/>
    </source>
</evidence>
<protein>
    <submittedName>
        <fullName evidence="2">Bacteriocin-associated integral membrane protein</fullName>
    </submittedName>
</protein>
<feature type="transmembrane region" description="Helical" evidence="1">
    <location>
        <begin position="537"/>
        <end position="556"/>
    </location>
</feature>
<keyword evidence="1" id="KW-1133">Transmembrane helix</keyword>
<evidence type="ECO:0000313" key="3">
    <source>
        <dbReference type="Proteomes" id="UP000019251"/>
    </source>
</evidence>
<evidence type="ECO:0000256" key="1">
    <source>
        <dbReference type="SAM" id="Phobius"/>
    </source>
</evidence>
<sequence>MFLSTIATGDSKQIGQVELFHSFDPIEFRPLSAAADQADIRGEYEVGGDQNLAAFKKLAEKNKFMLTISKNSSASGMETPYPYEKLIFQSSLVLCVMFGLAMLYDTVSNYKEIAIRYLFGGNFGDIGIYLWNRYRNSLFLGIGIGISGLLLYLGLVNQFQQFGAFMVFWLKVITPILLVLGIVFLLVWVLASRIKITQMIKNKKPVKILLLVTILAKFGLSLLLVLALQQGLKETIAMKKIMTTDKKWSLLKHYHYLTISASSTSLDGGLMAAENKSFTQLYRELEEKGALYIMPSNYYEEDQEETYSTDFFGAEGRRVELNNNYLAINPIIDAENKKINISSKKFANTLTALVPLKYKKYQTRIKKTLKVDYEDIYSNKTNKAPNIKLIYVKDGQSYFSYSTDFAKDNTYQLIDPIAVIITPYANSQYLSNKLAMGRGYFPKNHTNEKPFAQTKQLLKKYGFDNYWTPSGSAYFWVETDSKNNKESLEIGISYILLSTVLLMNLAIFSIIFYIEANKQVLAVQKLFGYHFIEKHGLVYLTLFAFWSLVYMGEMIMAEQHVLLWQIVLALAIVDFIFISVFLAIRERKIVKPAIVNV</sequence>
<accession>A0A829R823</accession>
<dbReference type="EMBL" id="AODG01000008">
    <property type="protein sequence ID" value="EUJ28340.1"/>
    <property type="molecule type" value="Genomic_DNA"/>
</dbReference>
<feature type="transmembrane region" description="Helical" evidence="1">
    <location>
        <begin position="491"/>
        <end position="516"/>
    </location>
</feature>